<dbReference type="GO" id="GO:0005524">
    <property type="term" value="F:ATP binding"/>
    <property type="evidence" value="ECO:0007669"/>
    <property type="project" value="InterPro"/>
</dbReference>
<proteinExistence type="predicted"/>
<dbReference type="PROSITE" id="PS51192">
    <property type="entry name" value="HELICASE_ATP_BIND_1"/>
    <property type="match status" value="1"/>
</dbReference>
<feature type="domain" description="Helicase ATP-binding" evidence="3">
    <location>
        <begin position="592"/>
        <end position="776"/>
    </location>
</feature>
<organism evidence="5 6">
    <name type="scientific">Aeromonas caviae</name>
    <name type="common">Aeromonas punctata</name>
    <dbReference type="NCBI Taxonomy" id="648"/>
    <lineage>
        <taxon>Bacteria</taxon>
        <taxon>Pseudomonadati</taxon>
        <taxon>Pseudomonadota</taxon>
        <taxon>Gammaproteobacteria</taxon>
        <taxon>Aeromonadales</taxon>
        <taxon>Aeromonadaceae</taxon>
        <taxon>Aeromonas</taxon>
    </lineage>
</organism>
<dbReference type="PROSITE" id="PS51194">
    <property type="entry name" value="HELICASE_CTER"/>
    <property type="match status" value="1"/>
</dbReference>
<dbReference type="RefSeq" id="WP_101531680.1">
    <property type="nucleotide sequence ID" value="NZ_AP019195.1"/>
</dbReference>
<dbReference type="Pfam" id="PF00176">
    <property type="entry name" value="SNF2-rel_dom"/>
    <property type="match status" value="1"/>
</dbReference>
<keyword evidence="2 5" id="KW-0347">Helicase</keyword>
<dbReference type="InterPro" id="IPR000330">
    <property type="entry name" value="SNF2_N"/>
</dbReference>
<feature type="domain" description="Helicase C-terminal" evidence="4">
    <location>
        <begin position="903"/>
        <end position="1073"/>
    </location>
</feature>
<dbReference type="Proteomes" id="UP001163285">
    <property type="component" value="Chromosome"/>
</dbReference>
<evidence type="ECO:0000313" key="5">
    <source>
        <dbReference type="EMBL" id="WGC86035.1"/>
    </source>
</evidence>
<gene>
    <name evidence="5" type="ORF">OJY61_22355</name>
</gene>
<sequence>MLKKLFGTNKNKSEPTASNTPVCEWMEEGLLFHRQLVIQQNKPLDGYLYQLEDEGYLTSLSDDAIVMWDDLYRLIKDEEHLSSIPLLDLPPVWNLAPQLISEGALSDPEFRISIQGWRLNEHNLITGGLNRTGALVRIDGQEGLMPDACWRVLQAVRELAVKQNSESGERTNQLGWAKVRKLAKAAGAGMDGFLAKSVVLHPDKLKIEMRKAHHGGVPIMELLPGFDGQPEKWLDSFDAYQQVQERYHIIEHDGSVVHVIMSPESKTVLESIKRMPGRRVAGDEALQWVRNPYSVMGAETVAIIDPDEFEQARANAGIFFHRFHIEPAFNAAGQISHVDLVLEEICPTPAPATSLRFTDAHEFHPFAIELQAKMAAGLACGFWQGYELELSDFRYEDLAGILRLLDRWQQEAMGRMFEELFDMSNYGDRVTGIGPIETPSSPFIGKDGTEQWLPPELLVSCGLDAELLNRWDTANYADFQQFCERIEQAKAIDNSSVHIPTIEVEVSLKVAETLRDEWAKKFELSPPADKEESKPRAGLLVDSGIQNSVDTTSDVRLFSESTKAVVPSSLRPEMTLRPHQMHGLAWLQHLYAQVPNKVTGCLLADDMGLGKTLQLLCFIAWYLEHSENNASPVLIVAPVSLLDNWEREFERFFHTHGMPMLKLYGSELSEMKLKRNEIPITMQEQGIRNLLRPGWIGSTKIVLTTYETLRDQELSLARQKWGIVICDEAQKIKNPATLVTQAAKALQADFRVACTGTPVENSLTDLWCLFDFVQPGLLGALNDFGRHYRRPIECKTDADNLALEELRQLIAPQLLRRMKEDVAELPAKIEDTSCRSLTMSSLQDRLYRSEITLYMEKSSMIEKAGERNVAVLGLLHTLKLVCAHPHAIRPEGALLDVSPKMRWLINKLGYIQSLGEKVIIFTELRTIQRDLRLTIMDRFCLPELHIINGDTAATAGRGLNRQGIIDKFQAQPGFGVIILSTSAVGFGVNVQAANHVIHFTRSWNPAKEDQATDRAYRIGQTREVHVYYPTVVSEHYATFENKLDDLLSRKRAVAGDMLNGAEEVDVLALAESGC</sequence>
<dbReference type="GO" id="GO:0016787">
    <property type="term" value="F:hydrolase activity"/>
    <property type="evidence" value="ECO:0007669"/>
    <property type="project" value="UniProtKB-KW"/>
</dbReference>
<dbReference type="SMART" id="SM00490">
    <property type="entry name" value="HELICc"/>
    <property type="match status" value="1"/>
</dbReference>
<reference evidence="5" key="1">
    <citation type="submission" date="2023-04" db="EMBL/GenBank/DDBJ databases">
        <title>Whole Genome Sequence of Multi-drug resistant Aeromonas caviae as a gut pathogen in newborn.</title>
        <authorList>
            <person name="Jadhav S.V."/>
            <person name="Saroj S.D."/>
            <person name="Saha U.B."/>
            <person name="Sen S."/>
            <person name="Kher A."/>
        </authorList>
    </citation>
    <scope>NUCLEOTIDE SEQUENCE</scope>
    <source>
        <strain evidence="5">SVJ23</strain>
    </source>
</reference>
<dbReference type="InterPro" id="IPR049730">
    <property type="entry name" value="SNF2/RAD54-like_C"/>
</dbReference>
<evidence type="ECO:0000256" key="1">
    <source>
        <dbReference type="ARBA" id="ARBA00022801"/>
    </source>
</evidence>
<dbReference type="Gene3D" id="3.40.50.300">
    <property type="entry name" value="P-loop containing nucleotide triphosphate hydrolases"/>
    <property type="match status" value="1"/>
</dbReference>
<dbReference type="PANTHER" id="PTHR10799">
    <property type="entry name" value="SNF2/RAD54 HELICASE FAMILY"/>
    <property type="match status" value="1"/>
</dbReference>
<protein>
    <submittedName>
        <fullName evidence="5">DEAD/DEAH box helicase</fullName>
        <ecNumber evidence="5">3.6.4.-</ecNumber>
    </submittedName>
</protein>
<dbReference type="EC" id="3.6.4.-" evidence="5"/>
<dbReference type="InterPro" id="IPR027417">
    <property type="entry name" value="P-loop_NTPase"/>
</dbReference>
<keyword evidence="1 5" id="KW-0378">Hydrolase</keyword>
<dbReference type="AlphaFoldDB" id="A0AAF0K096"/>
<dbReference type="Pfam" id="PF00271">
    <property type="entry name" value="Helicase_C"/>
    <property type="match status" value="1"/>
</dbReference>
<dbReference type="EMBL" id="CP110176">
    <property type="protein sequence ID" value="WGC86035.1"/>
    <property type="molecule type" value="Genomic_DNA"/>
</dbReference>
<name>A0AAF0K096_AERCA</name>
<dbReference type="InterPro" id="IPR014001">
    <property type="entry name" value="Helicase_ATP-bd"/>
</dbReference>
<keyword evidence="2 5" id="KW-0067">ATP-binding</keyword>
<dbReference type="SMART" id="SM00487">
    <property type="entry name" value="DEXDc"/>
    <property type="match status" value="1"/>
</dbReference>
<dbReference type="GO" id="GO:0004386">
    <property type="term" value="F:helicase activity"/>
    <property type="evidence" value="ECO:0007669"/>
    <property type="project" value="UniProtKB-KW"/>
</dbReference>
<dbReference type="InterPro" id="IPR001650">
    <property type="entry name" value="Helicase_C-like"/>
</dbReference>
<dbReference type="InterPro" id="IPR049660">
    <property type="entry name" value="ZorD-like_t1"/>
</dbReference>
<dbReference type="SUPFAM" id="SSF52540">
    <property type="entry name" value="P-loop containing nucleoside triphosphate hydrolases"/>
    <property type="match status" value="2"/>
</dbReference>
<dbReference type="CDD" id="cd18793">
    <property type="entry name" value="SF2_C_SNF"/>
    <property type="match status" value="1"/>
</dbReference>
<evidence type="ECO:0000313" key="6">
    <source>
        <dbReference type="Proteomes" id="UP001163285"/>
    </source>
</evidence>
<dbReference type="NCBIfam" id="NF041790">
    <property type="entry name" value="anti-phage_ZorD"/>
    <property type="match status" value="1"/>
</dbReference>
<dbReference type="InterPro" id="IPR038718">
    <property type="entry name" value="SNF2-like_sf"/>
</dbReference>
<accession>A0AAF0K096</accession>
<evidence type="ECO:0000256" key="2">
    <source>
        <dbReference type="ARBA" id="ARBA00022806"/>
    </source>
</evidence>
<evidence type="ECO:0000259" key="3">
    <source>
        <dbReference type="PROSITE" id="PS51192"/>
    </source>
</evidence>
<dbReference type="Gene3D" id="3.40.50.10810">
    <property type="entry name" value="Tandem AAA-ATPase domain"/>
    <property type="match status" value="1"/>
</dbReference>
<evidence type="ECO:0000259" key="4">
    <source>
        <dbReference type="PROSITE" id="PS51194"/>
    </source>
</evidence>
<keyword evidence="2 5" id="KW-0547">Nucleotide-binding</keyword>